<evidence type="ECO:0008006" key="4">
    <source>
        <dbReference type="Google" id="ProtNLM"/>
    </source>
</evidence>
<feature type="region of interest" description="Disordered" evidence="1">
    <location>
        <begin position="82"/>
        <end position="152"/>
    </location>
</feature>
<dbReference type="Proteomes" id="UP001501468">
    <property type="component" value="Unassembled WGS sequence"/>
</dbReference>
<name>A0ABP7E2R0_9MICO</name>
<comment type="caution">
    <text evidence="2">The sequence shown here is derived from an EMBL/GenBank/DDBJ whole genome shotgun (WGS) entry which is preliminary data.</text>
</comment>
<evidence type="ECO:0000313" key="3">
    <source>
        <dbReference type="Proteomes" id="UP001501468"/>
    </source>
</evidence>
<dbReference type="SUPFAM" id="SSF140453">
    <property type="entry name" value="EsxAB dimer-like"/>
    <property type="match status" value="1"/>
</dbReference>
<evidence type="ECO:0000313" key="2">
    <source>
        <dbReference type="EMBL" id="GAA3713404.1"/>
    </source>
</evidence>
<dbReference type="InterPro" id="IPR036689">
    <property type="entry name" value="ESAT-6-like_sf"/>
</dbReference>
<dbReference type="EMBL" id="BAABDC010000005">
    <property type="protein sequence ID" value="GAA3713404.1"/>
    <property type="molecule type" value="Genomic_DNA"/>
</dbReference>
<proteinExistence type="predicted"/>
<evidence type="ECO:0000256" key="1">
    <source>
        <dbReference type="SAM" id="MobiDB-lite"/>
    </source>
</evidence>
<protein>
    <recommendedName>
        <fullName evidence="4">WXG100 family type VII secretion target</fullName>
    </recommendedName>
</protein>
<dbReference type="Gene3D" id="1.10.287.1060">
    <property type="entry name" value="ESAT-6-like"/>
    <property type="match status" value="1"/>
</dbReference>
<accession>A0ABP7E2R0</accession>
<sequence length="204" mass="20722">MFSKGADVDALRDSAGRMASFGREVDGVRAHGQRAVSTMQRVWQGPDLQQLVERWRRVEHDLHRISTEFDRLSRRLHDNADLQHRSSGSAGGAGSRQGGGVAVGGPASAPGAAPAGAEAGAHVGGPPTHGVGWAEVLGGSGPDGGRPLVTPGVPQPLHAMGWGQWIGSAGVGVAAFEPLDAVDGPVPSAAVAAAAAHDLGLPIR</sequence>
<keyword evidence="3" id="KW-1185">Reference proteome</keyword>
<reference evidence="3" key="1">
    <citation type="journal article" date="2019" name="Int. J. Syst. Evol. Microbiol.">
        <title>The Global Catalogue of Microorganisms (GCM) 10K type strain sequencing project: providing services to taxonomists for standard genome sequencing and annotation.</title>
        <authorList>
            <consortium name="The Broad Institute Genomics Platform"/>
            <consortium name="The Broad Institute Genome Sequencing Center for Infectious Disease"/>
            <person name="Wu L."/>
            <person name="Ma J."/>
        </authorList>
    </citation>
    <scope>NUCLEOTIDE SEQUENCE [LARGE SCALE GENOMIC DNA]</scope>
    <source>
        <strain evidence="3">JCM 17125</strain>
    </source>
</reference>
<gene>
    <name evidence="2" type="ORF">GCM10022399_32670</name>
</gene>
<feature type="compositionally biased region" description="Low complexity" evidence="1">
    <location>
        <begin position="104"/>
        <end position="126"/>
    </location>
</feature>
<feature type="compositionally biased region" description="Gly residues" evidence="1">
    <location>
        <begin position="89"/>
        <end position="103"/>
    </location>
</feature>
<organism evidence="2 3">
    <name type="scientific">Terrabacter ginsenosidimutans</name>
    <dbReference type="NCBI Taxonomy" id="490575"/>
    <lineage>
        <taxon>Bacteria</taxon>
        <taxon>Bacillati</taxon>
        <taxon>Actinomycetota</taxon>
        <taxon>Actinomycetes</taxon>
        <taxon>Micrococcales</taxon>
        <taxon>Intrasporangiaceae</taxon>
        <taxon>Terrabacter</taxon>
    </lineage>
</organism>
<dbReference type="RefSeq" id="WP_344948878.1">
    <property type="nucleotide sequence ID" value="NZ_BAABDC010000005.1"/>
</dbReference>